<dbReference type="EMBL" id="JAGSMN010000235">
    <property type="protein sequence ID" value="MBR7673665.1"/>
    <property type="molecule type" value="Genomic_DNA"/>
</dbReference>
<evidence type="ECO:0000256" key="3">
    <source>
        <dbReference type="ARBA" id="ARBA00023004"/>
    </source>
</evidence>
<dbReference type="GO" id="GO:0020037">
    <property type="term" value="F:heme binding"/>
    <property type="evidence" value="ECO:0007669"/>
    <property type="project" value="TreeGrafter"/>
</dbReference>
<feature type="binding site" evidence="4">
    <location>
        <position position="161"/>
    </location>
    <ligand>
        <name>Fe cation</name>
        <dbReference type="ChEBI" id="CHEBI:24875"/>
    </ligand>
</feature>
<feature type="binding site" evidence="4">
    <location>
        <position position="129"/>
    </location>
    <ligand>
        <name>Fe cation</name>
        <dbReference type="ChEBI" id="CHEBI:24875"/>
    </ligand>
</feature>
<keyword evidence="7" id="KW-1185">Reference proteome</keyword>
<proteinExistence type="predicted"/>
<evidence type="ECO:0000256" key="4">
    <source>
        <dbReference type="PIRSR" id="PIRSR018063-50"/>
    </source>
</evidence>
<keyword evidence="2" id="KW-0409">Iron storage</keyword>
<keyword evidence="3 4" id="KW-0408">Iron</keyword>
<comment type="cofactor">
    <cofactor evidence="1">
        <name>heme b</name>
        <dbReference type="ChEBI" id="CHEBI:60344"/>
    </cofactor>
</comment>
<evidence type="ECO:0000256" key="1">
    <source>
        <dbReference type="ARBA" id="ARBA00001970"/>
    </source>
</evidence>
<feature type="binding site" evidence="4">
    <location>
        <position position="164"/>
    </location>
    <ligand>
        <name>Fe cation</name>
        <dbReference type="ChEBI" id="CHEBI:24875"/>
    </ligand>
</feature>
<dbReference type="InterPro" id="IPR008331">
    <property type="entry name" value="Ferritin_DPS_dom"/>
</dbReference>
<evidence type="ECO:0000313" key="6">
    <source>
        <dbReference type="EMBL" id="MBR7673665.1"/>
    </source>
</evidence>
<dbReference type="SUPFAM" id="SSF47240">
    <property type="entry name" value="Ferritin-like"/>
    <property type="match status" value="1"/>
</dbReference>
<dbReference type="GO" id="GO:0008199">
    <property type="term" value="F:ferric iron binding"/>
    <property type="evidence" value="ECO:0007669"/>
    <property type="project" value="InterPro"/>
</dbReference>
<dbReference type="InterPro" id="IPR009078">
    <property type="entry name" value="Ferritin-like_SF"/>
</dbReference>
<dbReference type="Proteomes" id="UP000675554">
    <property type="component" value="Unassembled WGS sequence"/>
</dbReference>
<accession>A0A8T4IPJ0</accession>
<feature type="binding site" evidence="4">
    <location>
        <position position="46"/>
    </location>
    <ligand>
        <name>Fe cation</name>
        <dbReference type="ChEBI" id="CHEBI:24875"/>
    </ligand>
</feature>
<dbReference type="AlphaFoldDB" id="A0A8T4IPJ0"/>
<dbReference type="PIRSF" id="PIRSF018063">
    <property type="entry name" value="Ferrtn_UCP018063"/>
    <property type="match status" value="1"/>
</dbReference>
<evidence type="ECO:0000313" key="7">
    <source>
        <dbReference type="Proteomes" id="UP000675554"/>
    </source>
</evidence>
<keyword evidence="4" id="KW-0479">Metal-binding</keyword>
<evidence type="ECO:0000259" key="5">
    <source>
        <dbReference type="PROSITE" id="PS50905"/>
    </source>
</evidence>
<dbReference type="Pfam" id="PF00210">
    <property type="entry name" value="Ferritin"/>
    <property type="match status" value="1"/>
</dbReference>
<dbReference type="GO" id="GO:0004322">
    <property type="term" value="F:ferroxidase activity"/>
    <property type="evidence" value="ECO:0007669"/>
    <property type="project" value="TreeGrafter"/>
</dbReference>
<evidence type="ECO:0000256" key="2">
    <source>
        <dbReference type="ARBA" id="ARBA00022434"/>
    </source>
</evidence>
<sequence>MADFLTDVQTLRDKARDDIMSGPVTSSYGTDVGKVIELLNVALATELICVLRYRQHHFTASGLDSEPVAAEFLEHSNEEQDHADQLADRIVQLGGDPLFDPSALAGRAHSEYVTATDLSEMVRENLVAERVAIASYTEMINWIGSADPTTRRVLETILAKEEEHADDMLTFLEPQH</sequence>
<dbReference type="GO" id="GO:0006879">
    <property type="term" value="P:intracellular iron ion homeostasis"/>
    <property type="evidence" value="ECO:0007669"/>
    <property type="project" value="UniProtKB-KW"/>
</dbReference>
<dbReference type="InterPro" id="IPR014490">
    <property type="entry name" value="Dps-like"/>
</dbReference>
<dbReference type="PANTHER" id="PTHR30295:SF1">
    <property type="entry name" value="DNA PROTECTION DURING STARVATION PROTEIN"/>
    <property type="match status" value="1"/>
</dbReference>
<feature type="domain" description="Ferritin-like diiron" evidence="5">
    <location>
        <begin position="29"/>
        <end position="176"/>
    </location>
</feature>
<dbReference type="PROSITE" id="PS50905">
    <property type="entry name" value="FERRITIN_LIKE"/>
    <property type="match status" value="1"/>
</dbReference>
<dbReference type="PANTHER" id="PTHR30295">
    <property type="entry name" value="BACTERIOFERRITIN"/>
    <property type="match status" value="1"/>
</dbReference>
<comment type="caution">
    <text evidence="6">The sequence shown here is derived from an EMBL/GenBank/DDBJ whole genome shotgun (WGS) entry which is preliminary data.</text>
</comment>
<feature type="binding site" evidence="4">
    <location>
        <position position="82"/>
    </location>
    <ligand>
        <name>Fe cation</name>
        <dbReference type="ChEBI" id="CHEBI:24875"/>
    </ligand>
</feature>
<dbReference type="InterPro" id="IPR012347">
    <property type="entry name" value="Ferritin-like"/>
</dbReference>
<dbReference type="GO" id="GO:0005829">
    <property type="term" value="C:cytosol"/>
    <property type="evidence" value="ECO:0007669"/>
    <property type="project" value="TreeGrafter"/>
</dbReference>
<dbReference type="InterPro" id="IPR009040">
    <property type="entry name" value="Ferritin-like_diiron"/>
</dbReference>
<reference evidence="6" key="1">
    <citation type="submission" date="2021-04" db="EMBL/GenBank/DDBJ databases">
        <title>Sequencing of actinobacteria type strains.</title>
        <authorList>
            <person name="Nguyen G.-S."/>
            <person name="Wentzel A."/>
        </authorList>
    </citation>
    <scope>NUCLEOTIDE SEQUENCE</scope>
    <source>
        <strain evidence="6">DSM 42095</strain>
    </source>
</reference>
<gene>
    <name evidence="6" type="ORF">KDA82_11665</name>
</gene>
<protein>
    <submittedName>
        <fullName evidence="6">Bacterioferritin</fullName>
    </submittedName>
</protein>
<dbReference type="Gene3D" id="1.20.1260.10">
    <property type="match status" value="1"/>
</dbReference>
<name>A0A8T4IPJ0_9ACTN</name>
<organism evidence="6 7">
    <name type="scientific">Streptomyces daliensis</name>
    <dbReference type="NCBI Taxonomy" id="299421"/>
    <lineage>
        <taxon>Bacteria</taxon>
        <taxon>Bacillati</taxon>
        <taxon>Actinomycetota</taxon>
        <taxon>Actinomycetes</taxon>
        <taxon>Kitasatosporales</taxon>
        <taxon>Streptomycetaceae</taxon>
        <taxon>Streptomyces</taxon>
    </lineage>
</organism>